<gene>
    <name evidence="2" type="ORF">ElyMa_007005700</name>
</gene>
<reference evidence="2 3" key="1">
    <citation type="journal article" date="2021" name="Elife">
        <title>Chloroplast acquisition without the gene transfer in kleptoplastic sea slugs, Plakobranchus ocellatus.</title>
        <authorList>
            <person name="Maeda T."/>
            <person name="Takahashi S."/>
            <person name="Yoshida T."/>
            <person name="Shimamura S."/>
            <person name="Takaki Y."/>
            <person name="Nagai Y."/>
            <person name="Toyoda A."/>
            <person name="Suzuki Y."/>
            <person name="Arimoto A."/>
            <person name="Ishii H."/>
            <person name="Satoh N."/>
            <person name="Nishiyama T."/>
            <person name="Hasebe M."/>
            <person name="Maruyama T."/>
            <person name="Minagawa J."/>
            <person name="Obokata J."/>
            <person name="Shigenobu S."/>
        </authorList>
    </citation>
    <scope>NUCLEOTIDE SEQUENCE [LARGE SCALE GENOMIC DNA]</scope>
</reference>
<name>A0AAV4JRD2_9GAST</name>
<accession>A0AAV4JRD2</accession>
<feature type="region of interest" description="Disordered" evidence="1">
    <location>
        <begin position="1"/>
        <end position="21"/>
    </location>
</feature>
<feature type="region of interest" description="Disordered" evidence="1">
    <location>
        <begin position="96"/>
        <end position="115"/>
    </location>
</feature>
<feature type="compositionally biased region" description="Polar residues" evidence="1">
    <location>
        <begin position="10"/>
        <end position="21"/>
    </location>
</feature>
<sequence>MVKISRISYGKQTSDSGLKNVHNSGSKMLLYSERRRNSKAYFSPRPGEGDSAASDSQKYLITFLFPSFPLSSANLAAEGYIEAWQHLTDYTSQQHLATNHTPLSPKAEEKRQTPPILIFERMQ</sequence>
<protein>
    <submittedName>
        <fullName evidence="2">Uncharacterized protein</fullName>
    </submittedName>
</protein>
<keyword evidence="3" id="KW-1185">Reference proteome</keyword>
<evidence type="ECO:0000313" key="3">
    <source>
        <dbReference type="Proteomes" id="UP000762676"/>
    </source>
</evidence>
<proteinExistence type="predicted"/>
<evidence type="ECO:0000256" key="1">
    <source>
        <dbReference type="SAM" id="MobiDB-lite"/>
    </source>
</evidence>
<dbReference type="EMBL" id="BMAT01013996">
    <property type="protein sequence ID" value="GFS24538.1"/>
    <property type="molecule type" value="Genomic_DNA"/>
</dbReference>
<comment type="caution">
    <text evidence="2">The sequence shown here is derived from an EMBL/GenBank/DDBJ whole genome shotgun (WGS) entry which is preliminary data.</text>
</comment>
<evidence type="ECO:0000313" key="2">
    <source>
        <dbReference type="EMBL" id="GFS24538.1"/>
    </source>
</evidence>
<dbReference type="Proteomes" id="UP000762676">
    <property type="component" value="Unassembled WGS sequence"/>
</dbReference>
<dbReference type="AlphaFoldDB" id="A0AAV4JRD2"/>
<organism evidence="2 3">
    <name type="scientific">Elysia marginata</name>
    <dbReference type="NCBI Taxonomy" id="1093978"/>
    <lineage>
        <taxon>Eukaryota</taxon>
        <taxon>Metazoa</taxon>
        <taxon>Spiralia</taxon>
        <taxon>Lophotrochozoa</taxon>
        <taxon>Mollusca</taxon>
        <taxon>Gastropoda</taxon>
        <taxon>Heterobranchia</taxon>
        <taxon>Euthyneura</taxon>
        <taxon>Panpulmonata</taxon>
        <taxon>Sacoglossa</taxon>
        <taxon>Placobranchoidea</taxon>
        <taxon>Plakobranchidae</taxon>
        <taxon>Elysia</taxon>
    </lineage>
</organism>